<dbReference type="EMBL" id="GBXM01033528">
    <property type="protein sequence ID" value="JAH75049.1"/>
    <property type="molecule type" value="Transcribed_RNA"/>
</dbReference>
<evidence type="ECO:0000313" key="2">
    <source>
        <dbReference type="EMBL" id="JAH75049.1"/>
    </source>
</evidence>
<keyword evidence="1" id="KW-0472">Membrane</keyword>
<keyword evidence="1" id="KW-0812">Transmembrane</keyword>
<name>A0A0E9VAB3_ANGAN</name>
<sequence>MFTTLGRFIILMSHIGVMMLLCCEGTLLIT</sequence>
<dbReference type="AlphaFoldDB" id="A0A0E9VAB3"/>
<proteinExistence type="predicted"/>
<feature type="transmembrane region" description="Helical" evidence="1">
    <location>
        <begin position="6"/>
        <end position="29"/>
    </location>
</feature>
<evidence type="ECO:0000256" key="1">
    <source>
        <dbReference type="SAM" id="Phobius"/>
    </source>
</evidence>
<reference evidence="2" key="2">
    <citation type="journal article" date="2015" name="Fish Shellfish Immunol.">
        <title>Early steps in the European eel (Anguilla anguilla)-Vibrio vulnificus interaction in the gills: Role of the RtxA13 toxin.</title>
        <authorList>
            <person name="Callol A."/>
            <person name="Pajuelo D."/>
            <person name="Ebbesson L."/>
            <person name="Teles M."/>
            <person name="MacKenzie S."/>
            <person name="Amaro C."/>
        </authorList>
    </citation>
    <scope>NUCLEOTIDE SEQUENCE</scope>
</reference>
<protein>
    <submittedName>
        <fullName evidence="2">Uncharacterized protein</fullName>
    </submittedName>
</protein>
<keyword evidence="1" id="KW-1133">Transmembrane helix</keyword>
<accession>A0A0E9VAB3</accession>
<reference evidence="2" key="1">
    <citation type="submission" date="2014-11" db="EMBL/GenBank/DDBJ databases">
        <authorList>
            <person name="Amaro Gonzalez C."/>
        </authorList>
    </citation>
    <scope>NUCLEOTIDE SEQUENCE</scope>
</reference>
<organism evidence="2">
    <name type="scientific">Anguilla anguilla</name>
    <name type="common">European freshwater eel</name>
    <name type="synonym">Muraena anguilla</name>
    <dbReference type="NCBI Taxonomy" id="7936"/>
    <lineage>
        <taxon>Eukaryota</taxon>
        <taxon>Metazoa</taxon>
        <taxon>Chordata</taxon>
        <taxon>Craniata</taxon>
        <taxon>Vertebrata</taxon>
        <taxon>Euteleostomi</taxon>
        <taxon>Actinopterygii</taxon>
        <taxon>Neopterygii</taxon>
        <taxon>Teleostei</taxon>
        <taxon>Anguilliformes</taxon>
        <taxon>Anguillidae</taxon>
        <taxon>Anguilla</taxon>
    </lineage>
</organism>